<dbReference type="AlphaFoldDB" id="A0AAN7T9P3"/>
<feature type="transmembrane region" description="Helical" evidence="7">
    <location>
        <begin position="596"/>
        <end position="614"/>
    </location>
</feature>
<feature type="region of interest" description="Disordered" evidence="6">
    <location>
        <begin position="489"/>
        <end position="524"/>
    </location>
</feature>
<accession>A0AAN7T9P3</accession>
<dbReference type="GO" id="GO:0034992">
    <property type="term" value="C:microtubule organizing center attachment site"/>
    <property type="evidence" value="ECO:0007669"/>
    <property type="project" value="TreeGrafter"/>
</dbReference>
<feature type="transmembrane region" description="Helical" evidence="7">
    <location>
        <begin position="162"/>
        <end position="182"/>
    </location>
</feature>
<evidence type="ECO:0000313" key="9">
    <source>
        <dbReference type="EMBL" id="KAK5091506.1"/>
    </source>
</evidence>
<feature type="region of interest" description="Disordered" evidence="6">
    <location>
        <begin position="668"/>
        <end position="823"/>
    </location>
</feature>
<keyword evidence="3 7" id="KW-1133">Transmembrane helix</keyword>
<evidence type="ECO:0000259" key="8">
    <source>
        <dbReference type="Pfam" id="PF09779"/>
    </source>
</evidence>
<gene>
    <name evidence="9" type="ORF">LTR05_001690</name>
</gene>
<comment type="caution">
    <text evidence="9">The sequence shown here is derived from an EMBL/GenBank/DDBJ whole genome shotgun (WGS) entry which is preliminary data.</text>
</comment>
<evidence type="ECO:0000256" key="5">
    <source>
        <dbReference type="ARBA" id="ARBA00023242"/>
    </source>
</evidence>
<sequence>MPVTLRKRLYCHYCGKRLSTTKRDNNKVHCDSCSADNYLDADNNIVDVPATIAARLGTSLNEIESESDIFCKTCLTNQAFYVQALAEYLPEETDSRYKEFERALPEFKRDLDLRYPRCCAQCEPRVQLSIQQANYAAKSDHLRRLMHRKHGRQQTPGIQLRSLLISAAGLGQITGLLMQLAWHAVSSQYSANQPETRPSLHSCLTRPFGTRECAEYAGSWVPWSLFIGLLCIWWNPKWQHRLMGKEGRLTGLRKYYFAQSFLIALRFTAWTLVKEVNIIHQHAPAVHTICLGLFTMIGLYSWFGLVRIDITPLVDWQQVQAPLVSPGQFQPPVHQINSHLPSQAGSQFSIDTLAGPPRPTYEPWRPPTPPPTEDDSMDWAPSNRSFNPQPRVTRQKLEQPSPFHGTLPAAPMRGSLNPKQPGPPPQKRAPGVPPGFFGLSKSKDQSQQPGSITLHEPTFAPARFFAHEREADTGLENIFDRMFSVRDPWESHDQQPKPVPGQQQADPSSPSDVSSSFERTGPATMTARNQPSLKLVICSASVVALAIVASSLCSVEFVYGDTTIAPSTILPYTAVVPAVRVLETIAHSGRILSDEMAVPLLQAILLFITQFFILTDGSNYVRIWNKFVIGTVCFLLLQEIYRFCQLQSTPVTQTAAAHMAQSVQKIQQQHSSPSSVYENPATSYSSAPLPFPAQPSQQGPSPISQQTQQFGHAPPFPAQRHSQSQPFSYMDNTNSVRKRDSDESISSISSIQTTSTAPGWRTPKNDNRTFDWQNSPSGSRSNPRRPASNIARGLGGLSLGNDFSGAGVAGPRARNGPGGGRQR</sequence>
<dbReference type="InterPro" id="IPR042321">
    <property type="entry name" value="Ima1"/>
</dbReference>
<feature type="compositionally biased region" description="Low complexity" evidence="6">
    <location>
        <begin position="805"/>
        <end position="815"/>
    </location>
</feature>
<keyword evidence="4 7" id="KW-0472">Membrane</keyword>
<keyword evidence="5" id="KW-0539">Nucleus</keyword>
<name>A0AAN7T9P3_9EURO</name>
<dbReference type="PANTHER" id="PTHR28538">
    <property type="entry name" value="INTEGRAL INNER NUCLEAR MEMBRANE PROTEIN IMA1"/>
    <property type="match status" value="1"/>
</dbReference>
<evidence type="ECO:0000256" key="7">
    <source>
        <dbReference type="SAM" id="Phobius"/>
    </source>
</evidence>
<dbReference type="EMBL" id="JAVRRJ010000001">
    <property type="protein sequence ID" value="KAK5091506.1"/>
    <property type="molecule type" value="Genomic_DNA"/>
</dbReference>
<keyword evidence="2 7" id="KW-0812">Transmembrane</keyword>
<feature type="compositionally biased region" description="Pro residues" evidence="6">
    <location>
        <begin position="356"/>
        <end position="371"/>
    </location>
</feature>
<feature type="compositionally biased region" description="Low complexity" evidence="6">
    <location>
        <begin position="694"/>
        <end position="709"/>
    </location>
</feature>
<feature type="transmembrane region" description="Helical" evidence="7">
    <location>
        <begin position="255"/>
        <end position="273"/>
    </location>
</feature>
<evidence type="ECO:0000256" key="2">
    <source>
        <dbReference type="ARBA" id="ARBA00022692"/>
    </source>
</evidence>
<dbReference type="PANTHER" id="PTHR28538:SF1">
    <property type="entry name" value="INTEGRAL INNER NUCLEAR MEMBRANE PROTEIN IMA1"/>
    <property type="match status" value="1"/>
</dbReference>
<feature type="transmembrane region" description="Helical" evidence="7">
    <location>
        <begin position="216"/>
        <end position="234"/>
    </location>
</feature>
<dbReference type="Proteomes" id="UP001309876">
    <property type="component" value="Unassembled WGS sequence"/>
</dbReference>
<feature type="domain" description="Ima1 N-terminal" evidence="8">
    <location>
        <begin position="10"/>
        <end position="126"/>
    </location>
</feature>
<evidence type="ECO:0000256" key="4">
    <source>
        <dbReference type="ARBA" id="ARBA00023136"/>
    </source>
</evidence>
<comment type="subcellular location">
    <subcellularLocation>
        <location evidence="1">Nucleus inner membrane</location>
        <topology evidence="1">Multi-pass membrane protein</topology>
    </subcellularLocation>
</comment>
<dbReference type="Pfam" id="PF09779">
    <property type="entry name" value="Ima1_N"/>
    <property type="match status" value="1"/>
</dbReference>
<feature type="compositionally biased region" description="Low complexity" evidence="6">
    <location>
        <begin position="774"/>
        <end position="789"/>
    </location>
</feature>
<evidence type="ECO:0000256" key="1">
    <source>
        <dbReference type="ARBA" id="ARBA00004473"/>
    </source>
</evidence>
<feature type="compositionally biased region" description="Pro residues" evidence="6">
    <location>
        <begin position="420"/>
        <end position="433"/>
    </location>
</feature>
<dbReference type="GO" id="GO:0034506">
    <property type="term" value="C:chromosome, centromeric core domain"/>
    <property type="evidence" value="ECO:0007669"/>
    <property type="project" value="TreeGrafter"/>
</dbReference>
<protein>
    <recommendedName>
        <fullName evidence="8">Ima1 N-terminal domain-containing protein</fullName>
    </recommendedName>
</protein>
<evidence type="ECO:0000313" key="10">
    <source>
        <dbReference type="Proteomes" id="UP001309876"/>
    </source>
</evidence>
<feature type="region of interest" description="Disordered" evidence="6">
    <location>
        <begin position="346"/>
        <end position="454"/>
    </location>
</feature>
<proteinExistence type="predicted"/>
<feature type="transmembrane region" description="Helical" evidence="7">
    <location>
        <begin position="285"/>
        <end position="303"/>
    </location>
</feature>
<feature type="transmembrane region" description="Helical" evidence="7">
    <location>
        <begin position="535"/>
        <end position="559"/>
    </location>
</feature>
<feature type="compositionally biased region" description="Polar residues" evidence="6">
    <location>
        <begin position="720"/>
        <end position="735"/>
    </location>
</feature>
<dbReference type="GO" id="GO:0005637">
    <property type="term" value="C:nuclear inner membrane"/>
    <property type="evidence" value="ECO:0007669"/>
    <property type="project" value="UniProtKB-SubCell"/>
</dbReference>
<dbReference type="GO" id="GO:0044732">
    <property type="term" value="C:mitotic spindle pole body"/>
    <property type="evidence" value="ECO:0007669"/>
    <property type="project" value="TreeGrafter"/>
</dbReference>
<dbReference type="GO" id="GO:0071765">
    <property type="term" value="P:nuclear inner membrane organization"/>
    <property type="evidence" value="ECO:0007669"/>
    <property type="project" value="InterPro"/>
</dbReference>
<evidence type="ECO:0000256" key="3">
    <source>
        <dbReference type="ARBA" id="ARBA00022989"/>
    </source>
</evidence>
<dbReference type="InterPro" id="IPR018617">
    <property type="entry name" value="Ima1_N"/>
</dbReference>
<keyword evidence="10" id="KW-1185">Reference proteome</keyword>
<feature type="compositionally biased region" description="Low complexity" evidence="6">
    <location>
        <begin position="506"/>
        <end position="516"/>
    </location>
</feature>
<evidence type="ECO:0000256" key="6">
    <source>
        <dbReference type="SAM" id="MobiDB-lite"/>
    </source>
</evidence>
<feature type="compositionally biased region" description="Polar residues" evidence="6">
    <location>
        <begin position="382"/>
        <end position="392"/>
    </location>
</feature>
<organism evidence="9 10">
    <name type="scientific">Lithohypha guttulata</name>
    <dbReference type="NCBI Taxonomy" id="1690604"/>
    <lineage>
        <taxon>Eukaryota</taxon>
        <taxon>Fungi</taxon>
        <taxon>Dikarya</taxon>
        <taxon>Ascomycota</taxon>
        <taxon>Pezizomycotina</taxon>
        <taxon>Eurotiomycetes</taxon>
        <taxon>Chaetothyriomycetidae</taxon>
        <taxon>Chaetothyriales</taxon>
        <taxon>Trichomeriaceae</taxon>
        <taxon>Lithohypha</taxon>
    </lineage>
</organism>
<reference evidence="9 10" key="1">
    <citation type="submission" date="2023-08" db="EMBL/GenBank/DDBJ databases">
        <title>Black Yeasts Isolated from many extreme environments.</title>
        <authorList>
            <person name="Coleine C."/>
            <person name="Stajich J.E."/>
            <person name="Selbmann L."/>
        </authorList>
    </citation>
    <scope>NUCLEOTIDE SEQUENCE [LARGE SCALE GENOMIC DNA]</scope>
    <source>
        <strain evidence="9 10">CCFEE 5910</strain>
    </source>
</reference>
<feature type="compositionally biased region" description="Polar residues" evidence="6">
    <location>
        <begin position="668"/>
        <end position="686"/>
    </location>
</feature>
<feature type="compositionally biased region" description="Low complexity" evidence="6">
    <location>
        <begin position="744"/>
        <end position="756"/>
    </location>
</feature>